<dbReference type="NCBIfam" id="TIGR01895">
    <property type="entry name" value="cas_Cas5t"/>
    <property type="match status" value="1"/>
</dbReference>
<dbReference type="Pfam" id="PF09704">
    <property type="entry name" value="Cas_Cas5d"/>
    <property type="match status" value="1"/>
</dbReference>
<organism evidence="2 4">
    <name type="scientific">Caldibacillus debilis</name>
    <dbReference type="NCBI Taxonomy" id="301148"/>
    <lineage>
        <taxon>Bacteria</taxon>
        <taxon>Bacillati</taxon>
        <taxon>Bacillota</taxon>
        <taxon>Bacilli</taxon>
        <taxon>Bacillales</taxon>
        <taxon>Bacillaceae</taxon>
        <taxon>Caldibacillus</taxon>
    </lineage>
</organism>
<accession>A0A150M5G9</accession>
<dbReference type="GO" id="GO:0043571">
    <property type="term" value="P:maintenance of CRISPR repeat elements"/>
    <property type="evidence" value="ECO:0007669"/>
    <property type="project" value="InterPro"/>
</dbReference>
<dbReference type="NCBIfam" id="TIGR02593">
    <property type="entry name" value="CRISPR_cas5"/>
    <property type="match status" value="1"/>
</dbReference>
<dbReference type="EMBL" id="LQYT01000042">
    <property type="protein sequence ID" value="KYD19349.1"/>
    <property type="molecule type" value="Genomic_DNA"/>
</dbReference>
<protein>
    <submittedName>
        <fullName evidence="3">Type I-B CRISPR-associated protein Cas5</fullName>
    </submittedName>
</protein>
<dbReference type="InterPro" id="IPR013422">
    <property type="entry name" value="CRISPR-assoc_prot_Cas5_N"/>
</dbReference>
<dbReference type="PATRIC" id="fig|301148.3.peg.3483"/>
<evidence type="ECO:0000313" key="5">
    <source>
        <dbReference type="Proteomes" id="UP000257014"/>
    </source>
</evidence>
<comment type="caution">
    <text evidence="2">The sequence shown here is derived from an EMBL/GenBank/DDBJ whole genome shotgun (WGS) entry which is preliminary data.</text>
</comment>
<dbReference type="GO" id="GO:0051607">
    <property type="term" value="P:defense response to virus"/>
    <property type="evidence" value="ECO:0007669"/>
    <property type="project" value="UniProtKB-KW"/>
</dbReference>
<dbReference type="InterPro" id="IPR013337">
    <property type="entry name" value="CRISPR-assoc_prot_Cas5_Tneap"/>
</dbReference>
<dbReference type="STRING" id="301148.B4135_2080"/>
<reference evidence="2 4" key="1">
    <citation type="submission" date="2016-01" db="EMBL/GenBank/DDBJ databases">
        <title>Draft Genome Sequences of Seven Thermophilic Sporeformers Isolated from Foods.</title>
        <authorList>
            <person name="Berendsen E.M."/>
            <person name="Wells-Bennik M.H."/>
            <person name="Krawcyk A.O."/>
            <person name="De Jong A."/>
            <person name="Holsappel S."/>
            <person name="Eijlander R.T."/>
            <person name="Kuipers O.P."/>
        </authorList>
    </citation>
    <scope>NUCLEOTIDE SEQUENCE [LARGE SCALE GENOMIC DNA]</scope>
    <source>
        <strain evidence="2 4">B4135</strain>
    </source>
</reference>
<dbReference type="InterPro" id="IPR021124">
    <property type="entry name" value="CRISPR-assoc_prot_Cas5"/>
</dbReference>
<gene>
    <name evidence="3" type="primary">cas5b</name>
    <name evidence="2" type="ORF">B4135_2080</name>
    <name evidence="3" type="ORF">C6P37_10865</name>
</gene>
<dbReference type="EMBL" id="QEWE01000020">
    <property type="protein sequence ID" value="REJ27602.1"/>
    <property type="molecule type" value="Genomic_DNA"/>
</dbReference>
<dbReference type="OrthoDB" id="9782505at2"/>
<evidence type="ECO:0000313" key="2">
    <source>
        <dbReference type="EMBL" id="KYD19349.1"/>
    </source>
</evidence>
<name>A0A150M5G9_9BACI</name>
<evidence type="ECO:0000256" key="1">
    <source>
        <dbReference type="ARBA" id="ARBA00023118"/>
    </source>
</evidence>
<proteinExistence type="predicted"/>
<dbReference type="Proteomes" id="UP000257014">
    <property type="component" value="Unassembled WGS sequence"/>
</dbReference>
<evidence type="ECO:0000313" key="3">
    <source>
        <dbReference type="EMBL" id="REJ27602.1"/>
    </source>
</evidence>
<dbReference type="Proteomes" id="UP000075683">
    <property type="component" value="Unassembled WGS sequence"/>
</dbReference>
<keyword evidence="1" id="KW-0051">Antiviral defense</keyword>
<dbReference type="AlphaFoldDB" id="A0A150M5G9"/>
<evidence type="ECO:0000313" key="4">
    <source>
        <dbReference type="Proteomes" id="UP000075683"/>
    </source>
</evidence>
<sequence length="239" mass="28053">MKALRIKAFQETACYTKPFANKVTETYPLPPYSTVKGMIHALLNADRLVPFSLSVQGDYESMIIDYRKTYFVKRKEFNMPIILDGLAIEVPEFTNMTSMPLYTHMLYNVTLVFHLKAEEEILRKIYDAFRHMPNHLSLGRQEDLLRIDEVKITGVEELDLMEGKELTHSMYIPSKLIQEDERRRGIPYLLNWTYEVKKGLREWSRIPVSYVSKKERIDDDFLLGPAFIDDEGYVIAWND</sequence>
<reference evidence="3 5" key="2">
    <citation type="submission" date="2018-03" db="EMBL/GenBank/DDBJ databases">
        <authorList>
            <person name="Keele B.F."/>
        </authorList>
    </citation>
    <scope>NUCLEOTIDE SEQUENCE [LARGE SCALE GENOMIC DNA]</scope>
    <source>
        <strain evidence="3">ZCTH4_d</strain>
    </source>
</reference>
<dbReference type="RefSeq" id="WP_061568885.1">
    <property type="nucleotide sequence ID" value="NZ_LQYT01000042.1"/>
</dbReference>